<reference evidence="4 6" key="2">
    <citation type="submission" date="2024-07" db="EMBL/GenBank/DDBJ databases">
        <authorList>
            <person name="Akdeniz Z."/>
        </authorList>
    </citation>
    <scope>NUCLEOTIDE SEQUENCE [LARGE SCALE GENOMIC DNA]</scope>
</reference>
<dbReference type="EMBL" id="CATOUU010000435">
    <property type="protein sequence ID" value="CAI9929487.1"/>
    <property type="molecule type" value="Genomic_DNA"/>
</dbReference>
<evidence type="ECO:0000313" key="6">
    <source>
        <dbReference type="Proteomes" id="UP001642409"/>
    </source>
</evidence>
<name>A0AA86Q194_9EUKA</name>
<sequence length="113" mass="13379">MSTSSQTLQQKFKQFSLQLNIMPVKGRHYRQRYNSAVVNNLCIFVLLFIQVFLSLFKYDEDDLWVYFGDTNVKLKQIYNIVSCVQNQRRQDEQYIKVFQSSLSNSAVFNSVVF</sequence>
<dbReference type="EMBL" id="CAXDID020000319">
    <property type="protein sequence ID" value="CAL6076446.1"/>
    <property type="molecule type" value="Genomic_DNA"/>
</dbReference>
<dbReference type="Proteomes" id="UP001642409">
    <property type="component" value="Unassembled WGS sequence"/>
</dbReference>
<dbReference type="EMBL" id="CAXDID020000625">
    <property type="protein sequence ID" value="CAL6107029.1"/>
    <property type="molecule type" value="Genomic_DNA"/>
</dbReference>
<keyword evidence="1" id="KW-1133">Transmembrane helix</keyword>
<proteinExistence type="predicted"/>
<evidence type="ECO:0000313" key="5">
    <source>
        <dbReference type="EMBL" id="CAL6107029.1"/>
    </source>
</evidence>
<evidence type="ECO:0000313" key="2">
    <source>
        <dbReference type="EMBL" id="CAI9929487.1"/>
    </source>
</evidence>
<evidence type="ECO:0000313" key="3">
    <source>
        <dbReference type="EMBL" id="CAI9950279.1"/>
    </source>
</evidence>
<feature type="transmembrane region" description="Helical" evidence="1">
    <location>
        <begin position="37"/>
        <end position="56"/>
    </location>
</feature>
<dbReference type="AlphaFoldDB" id="A0AA86Q194"/>
<keyword evidence="1" id="KW-0812">Transmembrane</keyword>
<dbReference type="EMBL" id="CATOUU010000808">
    <property type="protein sequence ID" value="CAI9950279.1"/>
    <property type="molecule type" value="Genomic_DNA"/>
</dbReference>
<organism evidence="3">
    <name type="scientific">Hexamita inflata</name>
    <dbReference type="NCBI Taxonomy" id="28002"/>
    <lineage>
        <taxon>Eukaryota</taxon>
        <taxon>Metamonada</taxon>
        <taxon>Diplomonadida</taxon>
        <taxon>Hexamitidae</taxon>
        <taxon>Hexamitinae</taxon>
        <taxon>Hexamita</taxon>
    </lineage>
</organism>
<evidence type="ECO:0000256" key="1">
    <source>
        <dbReference type="SAM" id="Phobius"/>
    </source>
</evidence>
<comment type="caution">
    <text evidence="3">The sequence shown here is derived from an EMBL/GenBank/DDBJ whole genome shotgun (WGS) entry which is preliminary data.</text>
</comment>
<protein>
    <submittedName>
        <fullName evidence="4">Hypothetical_protein</fullName>
    </submittedName>
</protein>
<accession>A0AA86Q194</accession>
<gene>
    <name evidence="2" type="ORF">HINF_LOCUS17132</name>
    <name evidence="3" type="ORF">HINF_LOCUS37924</name>
    <name evidence="4" type="ORF">HINF_LOCUS57696</name>
    <name evidence="5" type="ORF">HINF_LOCUS74192</name>
</gene>
<evidence type="ECO:0000313" key="4">
    <source>
        <dbReference type="EMBL" id="CAL6076446.1"/>
    </source>
</evidence>
<keyword evidence="1" id="KW-0472">Membrane</keyword>
<keyword evidence="6" id="KW-1185">Reference proteome</keyword>
<reference evidence="3" key="1">
    <citation type="submission" date="2023-06" db="EMBL/GenBank/DDBJ databases">
        <authorList>
            <person name="Kurt Z."/>
        </authorList>
    </citation>
    <scope>NUCLEOTIDE SEQUENCE</scope>
</reference>